<dbReference type="SUPFAM" id="SSF53474">
    <property type="entry name" value="alpha/beta-Hydrolases"/>
    <property type="match status" value="1"/>
</dbReference>
<evidence type="ECO:0000313" key="4">
    <source>
        <dbReference type="Proteomes" id="UP001371456"/>
    </source>
</evidence>
<keyword evidence="1" id="KW-1133">Transmembrane helix</keyword>
<dbReference type="Proteomes" id="UP001371456">
    <property type="component" value="Unassembled WGS sequence"/>
</dbReference>
<dbReference type="PRINTS" id="PR00111">
    <property type="entry name" value="ABHYDROLASE"/>
</dbReference>
<dbReference type="InterPro" id="IPR025461">
    <property type="entry name" value="ABA4-like"/>
</dbReference>
<keyword evidence="1" id="KW-0472">Membrane</keyword>
<reference evidence="3 4" key="1">
    <citation type="submission" date="2024-02" db="EMBL/GenBank/DDBJ databases">
        <title>de novo genome assembly of Solanum bulbocastanum strain 11H21.</title>
        <authorList>
            <person name="Hosaka A.J."/>
        </authorList>
    </citation>
    <scope>NUCLEOTIDE SEQUENCE [LARGE SCALE GENOMIC DNA]</scope>
    <source>
        <tissue evidence="3">Young leaves</tissue>
    </source>
</reference>
<keyword evidence="1" id="KW-0812">Transmembrane</keyword>
<feature type="transmembrane region" description="Helical" evidence="1">
    <location>
        <begin position="459"/>
        <end position="482"/>
    </location>
</feature>
<dbReference type="AlphaFoldDB" id="A0AAN8YLA4"/>
<dbReference type="FunFam" id="3.40.50.1820:FF:000054">
    <property type="entry name" value="Alpha/beta-Hydrolases superfamily protein"/>
    <property type="match status" value="1"/>
</dbReference>
<dbReference type="PANTHER" id="PTHR34543:SF1">
    <property type="entry name" value="PROTEIN ABA DEFICIENT 4, CHLOROPLASTIC"/>
    <property type="match status" value="1"/>
</dbReference>
<feature type="domain" description="Serine aminopeptidase S33" evidence="2">
    <location>
        <begin position="92"/>
        <end position="334"/>
    </location>
</feature>
<proteinExistence type="predicted"/>
<dbReference type="PANTHER" id="PTHR34543">
    <property type="entry name" value="PROTEIN ABA DEFICIENT 4, CHLOROPLASTIC"/>
    <property type="match status" value="1"/>
</dbReference>
<name>A0AAN8YLA4_SOLBU</name>
<keyword evidence="4" id="KW-1185">Reference proteome</keyword>
<sequence>MALKPGKFFRRHSFDALKTRKPNCVRSEKAEMGKSVKFEGHLRLMYSEEWYHLCDQKFVQMPHAGLKMKESYEVNSRGLEIFSKSWLPETSPPKAMVYFCHGYGDTCTFFVEGIARKLASYGYGVFAMDYPGFGLSEGLHGYIPSFDKLVDDVIEQYSKAKENPEICNLRSFLFGQSMGGAVALKVLMKQPDAWNGAVLLAPMCKIADDVVPPWLVTQILVGIAKFLPKQKLVPQQDLAELAFRDVKKREQAAYNVIAYKHKPRLQTAVELLNTTQELEKQLDKVYVPLLILHGENDRVTDPSISKALYEKASSSDKKLILYKDAYHSLLEGEPDEMILQVLGDIISWLDEHTSYCDMFFLSQKPPQSSTVSCWMNCWAPTLVSKVPLNTRRNHTASPALREMTSDLLRQRIGGFGTNLSSGGSSLGGSRIIIQLNLQRTLSRRKSPTVSACWLPSSEVASTAFTVGTAAVLPFYTVMVVAPKAEFTRKAMKSSIPYIVLGLLYAYLLYLSWTPDTIRLMFASKYWLPELSGIAKMFSNEVTLASAWIHLLAVDLFAARQVYHDGLQNDIETRHSVSLCLLFCPVGILTHCITKALTSSPEKKQHRTH</sequence>
<dbReference type="GO" id="GO:0016787">
    <property type="term" value="F:hydrolase activity"/>
    <property type="evidence" value="ECO:0007669"/>
    <property type="project" value="UniProtKB-ARBA"/>
</dbReference>
<evidence type="ECO:0000313" key="3">
    <source>
        <dbReference type="EMBL" id="KAK6796705.1"/>
    </source>
</evidence>
<dbReference type="Pfam" id="PF14108">
    <property type="entry name" value="ABA4-like"/>
    <property type="match status" value="1"/>
</dbReference>
<protein>
    <recommendedName>
        <fullName evidence="2">Serine aminopeptidase S33 domain-containing protein</fullName>
    </recommendedName>
</protein>
<dbReference type="InterPro" id="IPR022742">
    <property type="entry name" value="Hydrolase_4"/>
</dbReference>
<evidence type="ECO:0000256" key="1">
    <source>
        <dbReference type="SAM" id="Phobius"/>
    </source>
</evidence>
<dbReference type="InterPro" id="IPR000073">
    <property type="entry name" value="AB_hydrolase_1"/>
</dbReference>
<evidence type="ECO:0000259" key="2">
    <source>
        <dbReference type="Pfam" id="PF12146"/>
    </source>
</evidence>
<gene>
    <name evidence="3" type="ORF">RDI58_004406</name>
</gene>
<dbReference type="Gene3D" id="3.40.50.1820">
    <property type="entry name" value="alpha/beta hydrolase"/>
    <property type="match status" value="1"/>
</dbReference>
<comment type="caution">
    <text evidence="3">The sequence shown here is derived from an EMBL/GenBank/DDBJ whole genome shotgun (WGS) entry which is preliminary data.</text>
</comment>
<dbReference type="EMBL" id="JBANQN010000002">
    <property type="protein sequence ID" value="KAK6796705.1"/>
    <property type="molecule type" value="Genomic_DNA"/>
</dbReference>
<dbReference type="Pfam" id="PF12146">
    <property type="entry name" value="Hydrolase_4"/>
    <property type="match status" value="1"/>
</dbReference>
<organism evidence="3 4">
    <name type="scientific">Solanum bulbocastanum</name>
    <name type="common">Wild potato</name>
    <dbReference type="NCBI Taxonomy" id="147425"/>
    <lineage>
        <taxon>Eukaryota</taxon>
        <taxon>Viridiplantae</taxon>
        <taxon>Streptophyta</taxon>
        <taxon>Embryophyta</taxon>
        <taxon>Tracheophyta</taxon>
        <taxon>Spermatophyta</taxon>
        <taxon>Magnoliopsida</taxon>
        <taxon>eudicotyledons</taxon>
        <taxon>Gunneridae</taxon>
        <taxon>Pentapetalae</taxon>
        <taxon>asterids</taxon>
        <taxon>lamiids</taxon>
        <taxon>Solanales</taxon>
        <taxon>Solanaceae</taxon>
        <taxon>Solanoideae</taxon>
        <taxon>Solaneae</taxon>
        <taxon>Solanum</taxon>
    </lineage>
</organism>
<dbReference type="InterPro" id="IPR029058">
    <property type="entry name" value="AB_hydrolase_fold"/>
</dbReference>
<accession>A0AAN8YLA4</accession>
<feature type="transmembrane region" description="Helical" evidence="1">
    <location>
        <begin position="494"/>
        <end position="512"/>
    </location>
</feature>